<name>A0A8S3ZN84_9EUPU</name>
<dbReference type="Gene3D" id="2.60.40.10">
    <property type="entry name" value="Immunoglobulins"/>
    <property type="match status" value="1"/>
</dbReference>
<gene>
    <name evidence="1" type="ORF">CUNI_LOCUS16541</name>
</gene>
<dbReference type="SUPFAM" id="SSF81296">
    <property type="entry name" value="E set domains"/>
    <property type="match status" value="1"/>
</dbReference>
<dbReference type="InterPro" id="IPR014756">
    <property type="entry name" value="Ig_E-set"/>
</dbReference>
<comment type="caution">
    <text evidence="1">The sequence shown here is derived from an EMBL/GenBank/DDBJ whole genome shotgun (WGS) entry which is preliminary data.</text>
</comment>
<dbReference type="PANTHER" id="PTHR16165">
    <property type="entry name" value="NXPE FAMILY MEMBER"/>
    <property type="match status" value="1"/>
</dbReference>
<feature type="non-terminal residue" evidence="1">
    <location>
        <position position="181"/>
    </location>
</feature>
<evidence type="ECO:0000313" key="2">
    <source>
        <dbReference type="Proteomes" id="UP000678393"/>
    </source>
</evidence>
<dbReference type="InterPro" id="IPR013783">
    <property type="entry name" value="Ig-like_fold"/>
</dbReference>
<evidence type="ECO:0000313" key="1">
    <source>
        <dbReference type="EMBL" id="CAG5130983.1"/>
    </source>
</evidence>
<dbReference type="EMBL" id="CAJHNH020004409">
    <property type="protein sequence ID" value="CAG5130983.1"/>
    <property type="molecule type" value="Genomic_DNA"/>
</dbReference>
<reference evidence="1" key="1">
    <citation type="submission" date="2021-04" db="EMBL/GenBank/DDBJ databases">
        <authorList>
            <consortium name="Molecular Ecology Group"/>
        </authorList>
    </citation>
    <scope>NUCLEOTIDE SEQUENCE</scope>
</reference>
<sequence length="181" mass="20442">MFKSQPSNSTTFTADEDIKRIELASLCGGVLDHEFLTAPPREELYPFEKFYLSDPPLWDESTVACHKHSTITPFGNNNTFVVGDLMTVVIKMFDTKGRPRLKGGDRLKVWLKDVKFKHSISANITDFNNGTYLATTVLPWAGSVSVKVTLRQPREFFRALAYVHRTLKSTMPFSGAYTNSK</sequence>
<protein>
    <submittedName>
        <fullName evidence="1">Uncharacterized protein</fullName>
    </submittedName>
</protein>
<dbReference type="PANTHER" id="PTHR16165:SF5">
    <property type="entry name" value="NXPE FAMILY MEMBER 3"/>
    <property type="match status" value="1"/>
</dbReference>
<proteinExistence type="predicted"/>
<accession>A0A8S3ZN84</accession>
<keyword evidence="2" id="KW-1185">Reference proteome</keyword>
<organism evidence="1 2">
    <name type="scientific">Candidula unifasciata</name>
    <dbReference type="NCBI Taxonomy" id="100452"/>
    <lineage>
        <taxon>Eukaryota</taxon>
        <taxon>Metazoa</taxon>
        <taxon>Spiralia</taxon>
        <taxon>Lophotrochozoa</taxon>
        <taxon>Mollusca</taxon>
        <taxon>Gastropoda</taxon>
        <taxon>Heterobranchia</taxon>
        <taxon>Euthyneura</taxon>
        <taxon>Panpulmonata</taxon>
        <taxon>Eupulmonata</taxon>
        <taxon>Stylommatophora</taxon>
        <taxon>Helicina</taxon>
        <taxon>Helicoidea</taxon>
        <taxon>Geomitridae</taxon>
        <taxon>Candidula</taxon>
    </lineage>
</organism>
<dbReference type="AlphaFoldDB" id="A0A8S3ZN84"/>
<dbReference type="OrthoDB" id="8675562at2759"/>
<dbReference type="Proteomes" id="UP000678393">
    <property type="component" value="Unassembled WGS sequence"/>
</dbReference>